<dbReference type="EMBL" id="CP064939">
    <property type="protein sequence ID" value="QPH37828.1"/>
    <property type="molecule type" value="Genomic_DNA"/>
</dbReference>
<dbReference type="RefSeq" id="WP_196097140.1">
    <property type="nucleotide sequence ID" value="NZ_CP064939.1"/>
</dbReference>
<accession>A0A7U3Q3H4</accession>
<reference evidence="2 3" key="1">
    <citation type="submission" date="2020-11" db="EMBL/GenBank/DDBJ databases">
        <title>Pedobacter endophytica, an endophytic bacteria isolated form Carex pumila.</title>
        <authorList>
            <person name="Peng Y."/>
            <person name="Jiang L."/>
            <person name="Lee J."/>
        </authorList>
    </citation>
    <scope>NUCLEOTIDE SEQUENCE [LARGE SCALE GENOMIC DNA]</scope>
    <source>
        <strain evidence="2 3">JBR3-12</strain>
    </source>
</reference>
<evidence type="ECO:0000313" key="3">
    <source>
        <dbReference type="Proteomes" id="UP000594759"/>
    </source>
</evidence>
<evidence type="ECO:0000313" key="2">
    <source>
        <dbReference type="EMBL" id="QPH37828.1"/>
    </source>
</evidence>
<dbReference type="Proteomes" id="UP000594759">
    <property type="component" value="Chromosome"/>
</dbReference>
<organism evidence="2 3">
    <name type="scientific">Pedobacter endophyticus</name>
    <dbReference type="NCBI Taxonomy" id="2789740"/>
    <lineage>
        <taxon>Bacteria</taxon>
        <taxon>Pseudomonadati</taxon>
        <taxon>Bacteroidota</taxon>
        <taxon>Sphingobacteriia</taxon>
        <taxon>Sphingobacteriales</taxon>
        <taxon>Sphingobacteriaceae</taxon>
        <taxon>Pedobacter</taxon>
    </lineage>
</organism>
<feature type="chain" id="PRO_5032367535" description="Adhesin domain-containing protein" evidence="1">
    <location>
        <begin position="20"/>
        <end position="302"/>
    </location>
</feature>
<name>A0A7U3Q3H4_9SPHI</name>
<gene>
    <name evidence="2" type="ORF">IZT61_11970</name>
</gene>
<keyword evidence="1" id="KW-0732">Signal</keyword>
<evidence type="ECO:0000256" key="1">
    <source>
        <dbReference type="SAM" id="SignalP"/>
    </source>
</evidence>
<protein>
    <recommendedName>
        <fullName evidence="4">Adhesin domain-containing protein</fullName>
    </recommendedName>
</protein>
<feature type="signal peptide" evidence="1">
    <location>
        <begin position="1"/>
        <end position="19"/>
    </location>
</feature>
<dbReference type="KEGG" id="pex:IZT61_11970"/>
<keyword evidence="3" id="KW-1185">Reference proteome</keyword>
<proteinExistence type="predicted"/>
<dbReference type="AlphaFoldDB" id="A0A7U3Q3H4"/>
<sequence length="302" mass="32353">MKKQLLFLALLTVCLSAAAQKEYKLAKSSGKLNLNISGAILEGYNGNEIIFSAKKTEPDEVDERAKGLKAINSSGFTDNTGLGLDVSVKGDEINVNPVSLNNQTMVNIKVPQNIKVLFTNSNSIYRDSIILRNLKNEIEVSVSFNEVRLENNTGPMNIKALHSSVDAVFPAEIKGPVSIVSVYGHVDVALPQTVKVNLEAGTNYGKIYAADGLKIVVDKEKEAEANGNNGYSSVVGTVNGINIVNSAKAPLAATRVAVGVKSPRVINFTTRSDAENIKGKINGGGADLILKSNHDNIYIRQK</sequence>
<evidence type="ECO:0008006" key="4">
    <source>
        <dbReference type="Google" id="ProtNLM"/>
    </source>
</evidence>